<evidence type="ECO:0000313" key="2">
    <source>
        <dbReference type="EMBL" id="SFB00948.1"/>
    </source>
</evidence>
<keyword evidence="3" id="KW-1185">Reference proteome</keyword>
<evidence type="ECO:0000259" key="1">
    <source>
        <dbReference type="Pfam" id="PF01370"/>
    </source>
</evidence>
<dbReference type="AlphaFoldDB" id="A0A1I0XL65"/>
<dbReference type="OrthoDB" id="9808602at2"/>
<feature type="domain" description="NAD-dependent epimerase/dehydratase" evidence="1">
    <location>
        <begin position="4"/>
        <end position="198"/>
    </location>
</feature>
<dbReference type="Gene3D" id="3.40.50.720">
    <property type="entry name" value="NAD(P)-binding Rossmann-like Domain"/>
    <property type="match status" value="1"/>
</dbReference>
<dbReference type="Pfam" id="PF01370">
    <property type="entry name" value="Epimerase"/>
    <property type="match status" value="1"/>
</dbReference>
<sequence>MKRILITGVNSYVGNSLAEWLNKKPDHYTVDKISLKDGSWRDKDFSRYDVVVHVAGIAHKKETKQNEHLYYKINRDLTFQIAHKARGENVGQFIFLSSMSVYGLNEGVIDENTPLTPTSHYGKSKLQAEKDIEALTTDSFKVAIVRPPMIYGKGCKGNYQRLRSLALKTPVFPDINNKRSMIYIDNLCEFIRNLIDKTKSNIFCPQNQEYVRTSEMVKLISKEHGKRLKLTSLFNRKINAMNIGTVQKVFGDLVYAEPLQDYKEIEALNFIDFQRSIKLTEE</sequence>
<name>A0A1I0XL65_9BACI</name>
<dbReference type="InterPro" id="IPR036291">
    <property type="entry name" value="NAD(P)-bd_dom_sf"/>
</dbReference>
<dbReference type="STRING" id="237679.SAMN04488072_105108"/>
<dbReference type="InterPro" id="IPR050177">
    <property type="entry name" value="Lipid_A_modif_metabolic_enz"/>
</dbReference>
<dbReference type="PANTHER" id="PTHR43245:SF58">
    <property type="entry name" value="BLL5923 PROTEIN"/>
    <property type="match status" value="1"/>
</dbReference>
<reference evidence="2 3" key="1">
    <citation type="submission" date="2016-10" db="EMBL/GenBank/DDBJ databases">
        <authorList>
            <person name="de Groot N.N."/>
        </authorList>
    </citation>
    <scope>NUCLEOTIDE SEQUENCE [LARGE SCALE GENOMIC DNA]</scope>
    <source>
        <strain evidence="2 3">CGMCC 1.3702</strain>
    </source>
</reference>
<dbReference type="PANTHER" id="PTHR43245">
    <property type="entry name" value="BIFUNCTIONAL POLYMYXIN RESISTANCE PROTEIN ARNA"/>
    <property type="match status" value="1"/>
</dbReference>
<gene>
    <name evidence="2" type="ORF">SAMN04488072_105108</name>
</gene>
<accession>A0A1I0XL65</accession>
<dbReference type="RefSeq" id="WP_090236033.1">
    <property type="nucleotide sequence ID" value="NZ_FOJW01000005.1"/>
</dbReference>
<dbReference type="InterPro" id="IPR001509">
    <property type="entry name" value="Epimerase_deHydtase"/>
</dbReference>
<protein>
    <submittedName>
        <fullName evidence="2">UDP-glucose 4-epimerase</fullName>
    </submittedName>
</protein>
<organism evidence="2 3">
    <name type="scientific">Lentibacillus halodurans</name>
    <dbReference type="NCBI Taxonomy" id="237679"/>
    <lineage>
        <taxon>Bacteria</taxon>
        <taxon>Bacillati</taxon>
        <taxon>Bacillota</taxon>
        <taxon>Bacilli</taxon>
        <taxon>Bacillales</taxon>
        <taxon>Bacillaceae</taxon>
        <taxon>Lentibacillus</taxon>
    </lineage>
</organism>
<dbReference type="Proteomes" id="UP000198642">
    <property type="component" value="Unassembled WGS sequence"/>
</dbReference>
<evidence type="ECO:0000313" key="3">
    <source>
        <dbReference type="Proteomes" id="UP000198642"/>
    </source>
</evidence>
<dbReference type="SUPFAM" id="SSF51735">
    <property type="entry name" value="NAD(P)-binding Rossmann-fold domains"/>
    <property type="match status" value="1"/>
</dbReference>
<proteinExistence type="predicted"/>
<dbReference type="EMBL" id="FOJW01000005">
    <property type="protein sequence ID" value="SFB00948.1"/>
    <property type="molecule type" value="Genomic_DNA"/>
</dbReference>